<dbReference type="InterPro" id="IPR009079">
    <property type="entry name" value="4_helix_cytokine-like_core"/>
</dbReference>
<reference evidence="9 10" key="1">
    <citation type="journal article" date="2007" name="Virus Res.">
        <title>Comparative genetic analysis of genomic DNA sequences of two human isolates of Tanapox virus.</title>
        <authorList>
            <person name="Nazarian S.H."/>
            <person name="Barrett J.W."/>
            <person name="Frace A.M."/>
            <person name="Olsen-Rasmussen M."/>
            <person name="Khristova M."/>
            <person name="Shaban M."/>
            <person name="Neering S."/>
            <person name="Li Y."/>
            <person name="Damon I.K."/>
            <person name="Esposito J.J."/>
            <person name="Essani K."/>
            <person name="McFadden G."/>
        </authorList>
    </citation>
    <scope>NUCLEOTIDE SEQUENCE [LARGE SCALE GENOMIC DNA]</scope>
    <source>
        <strain evidence="7">TPV-Kenya</strain>
        <strain evidence="8">TPV-RoC</strain>
    </source>
</reference>
<evidence type="ECO:0000313" key="8">
    <source>
        <dbReference type="EMBL" id="ABQ43765.1"/>
    </source>
</evidence>
<dbReference type="PRINTS" id="PR01937">
    <property type="entry name" value="INTRLEUKIN24"/>
</dbReference>
<evidence type="ECO:0000256" key="2">
    <source>
        <dbReference type="ARBA" id="ARBA00008813"/>
    </source>
</evidence>
<keyword evidence="3" id="KW-0202">Cytokine</keyword>
<dbReference type="GO" id="GO:0005615">
    <property type="term" value="C:extracellular space"/>
    <property type="evidence" value="ECO:0007669"/>
    <property type="project" value="UniProtKB-KW"/>
</dbReference>
<keyword evidence="5" id="KW-0732">Signal</keyword>
<dbReference type="PANTHER" id="PTHR48482">
    <property type="entry name" value="INTERLEUKIN-19-RELATED"/>
    <property type="match status" value="1"/>
</dbReference>
<evidence type="ECO:0000256" key="3">
    <source>
        <dbReference type="ARBA" id="ARBA00022514"/>
    </source>
</evidence>
<dbReference type="Proteomes" id="UP000099606">
    <property type="component" value="Segment"/>
</dbReference>
<accession>A7XCS1</accession>
<dbReference type="SUPFAM" id="SSF47266">
    <property type="entry name" value="4-helical cytokines"/>
    <property type="match status" value="1"/>
</dbReference>
<evidence type="ECO:0000256" key="4">
    <source>
        <dbReference type="ARBA" id="ARBA00022525"/>
    </source>
</evidence>
<dbReference type="Proteomes" id="UP000130031">
    <property type="component" value="Segment"/>
</dbReference>
<comment type="subcellular location">
    <subcellularLocation>
        <location evidence="1">Secreted</location>
    </subcellularLocation>
</comment>
<gene>
    <name evidence="7" type="primary">134R</name>
</gene>
<evidence type="ECO:0000256" key="5">
    <source>
        <dbReference type="ARBA" id="ARBA00022729"/>
    </source>
</evidence>
<evidence type="ECO:0000313" key="10">
    <source>
        <dbReference type="Proteomes" id="UP000130031"/>
    </source>
</evidence>
<protein>
    <submittedName>
        <fullName evidence="7">IL-24-like protein</fullName>
    </submittedName>
</protein>
<name>A7XCS1_9POXV</name>
<keyword evidence="6" id="KW-0945">Host-virus interaction</keyword>
<dbReference type="GO" id="GO:0005125">
    <property type="term" value="F:cytokine activity"/>
    <property type="evidence" value="ECO:0007669"/>
    <property type="project" value="UniProtKB-KW"/>
</dbReference>
<dbReference type="InterPro" id="IPR020444">
    <property type="entry name" value="IL-24"/>
</dbReference>
<evidence type="ECO:0000256" key="1">
    <source>
        <dbReference type="ARBA" id="ARBA00004613"/>
    </source>
</evidence>
<sequence>MKLYFYCIFFYKIIVTISLNCGIEHNELNNIKNIFFKVRNVVQADDVDHNLRILTPALLNNITVSETCFFIYDMFELYLNDVFVKYTNTALKLNILKSLSSVANNFLAIFNKVKKRRVKKNTVNVLEIKKLLLIDNNCKKLFSEIDIFLTWVMAKI</sequence>
<comment type="similarity">
    <text evidence="2">Belongs to the IL-10 family.</text>
</comment>
<dbReference type="EMBL" id="EF420157">
    <property type="protein sequence ID" value="ABQ43765.1"/>
    <property type="molecule type" value="Genomic_DNA"/>
</dbReference>
<organism evidence="7 10">
    <name type="scientific">Tanapox virus</name>
    <dbReference type="NCBI Taxonomy" id="99000"/>
    <lineage>
        <taxon>Viruses</taxon>
        <taxon>Varidnaviria</taxon>
        <taxon>Bamfordvirae</taxon>
        <taxon>Nucleocytoviricota</taxon>
        <taxon>Pokkesviricetes</taxon>
        <taxon>Chitovirales</taxon>
        <taxon>Poxviridae</taxon>
        <taxon>Chordopoxvirinae</taxon>
        <taxon>Yatapoxvirus</taxon>
        <taxon>Yatapoxvirus tanapox</taxon>
    </lineage>
</organism>
<dbReference type="InterPro" id="IPR020443">
    <property type="entry name" value="IL-10/19/20/24/26"/>
</dbReference>
<evidence type="ECO:0000313" key="7">
    <source>
        <dbReference type="EMBL" id="ABQ43610.1"/>
    </source>
</evidence>
<keyword evidence="6" id="KW-1125">Evasion of host immunity by viral interleukin-like protein</keyword>
<evidence type="ECO:0000256" key="6">
    <source>
        <dbReference type="ARBA" id="ARBA00022938"/>
    </source>
</evidence>
<dbReference type="PANTHER" id="PTHR48482:SF4">
    <property type="entry name" value="INTERLEUKIN-24"/>
    <property type="match status" value="1"/>
</dbReference>
<evidence type="ECO:0000313" key="9">
    <source>
        <dbReference type="Proteomes" id="UP000099606"/>
    </source>
</evidence>
<dbReference type="EMBL" id="EF420156">
    <property type="protein sequence ID" value="ABQ43610.1"/>
    <property type="molecule type" value="Genomic_DNA"/>
</dbReference>
<proteinExistence type="inferred from homology"/>
<keyword evidence="6" id="KW-0899">Viral immunoevasion</keyword>
<keyword evidence="4" id="KW-0964">Secreted</keyword>
<dbReference type="Gene3D" id="1.20.1250.10">
    <property type="match status" value="1"/>
</dbReference>